<gene>
    <name evidence="5" type="primary">FAM210B</name>
</gene>
<keyword evidence="3" id="KW-1133">Transmembrane helix</keyword>
<feature type="region of interest" description="Disordered" evidence="2">
    <location>
        <begin position="163"/>
        <end position="196"/>
    </location>
</feature>
<dbReference type="InterPro" id="IPR045866">
    <property type="entry name" value="FAM210A/B-like"/>
</dbReference>
<feature type="transmembrane region" description="Helical" evidence="3">
    <location>
        <begin position="272"/>
        <end position="292"/>
    </location>
</feature>
<feature type="compositionally biased region" description="Polar residues" evidence="2">
    <location>
        <begin position="178"/>
        <end position="189"/>
    </location>
</feature>
<keyword evidence="3" id="KW-0472">Membrane</keyword>
<evidence type="ECO:0000313" key="6">
    <source>
        <dbReference type="Proteomes" id="UP000694387"/>
    </source>
</evidence>
<dbReference type="Proteomes" id="UP000694387">
    <property type="component" value="Chromosome 15"/>
</dbReference>
<evidence type="ECO:0000313" key="5">
    <source>
        <dbReference type="Ensembl" id="ENSEASP00005048851.1"/>
    </source>
</evidence>
<keyword evidence="3" id="KW-0812">Transmembrane</keyword>
<dbReference type="PANTHER" id="PTHR21377">
    <property type="entry name" value="PROTEIN FAM210B, MITOCHONDRIAL"/>
    <property type="match status" value="1"/>
</dbReference>
<feature type="transmembrane region" description="Helical" evidence="3">
    <location>
        <begin position="209"/>
        <end position="232"/>
    </location>
</feature>
<evidence type="ECO:0000256" key="2">
    <source>
        <dbReference type="SAM" id="MobiDB-lite"/>
    </source>
</evidence>
<dbReference type="PANTHER" id="PTHR21377:SF0">
    <property type="entry name" value="PROTEIN FAM210B, MITOCHONDRIAL"/>
    <property type="match status" value="1"/>
</dbReference>
<evidence type="ECO:0000259" key="4">
    <source>
        <dbReference type="Pfam" id="PF06916"/>
    </source>
</evidence>
<proteinExistence type="inferred from homology"/>
<comment type="similarity">
    <text evidence="1">Belongs to the FAM210 family.</text>
</comment>
<sequence>MNSKTEVGRGALFSPWRGGAWGWSQVLCTRPPRSCPFCARLLLRPTHPARPRLRRAGAGGRSQVLCARLWPRPSRARLLLRPALAAPGSPADPAPCAAPGLVGCAGYSASPRAMAGLLGLLGPAGRVGAAIRPRATWLLRAAAPCAPPPVFLPLLQPRPEAPLLRAASGDGHGRQDPSKITATTGSNISRAEEKKQSKSQQLKKVFQEYGAVGVSLHIGISLISLGIFYMVVSSGVDMSAILLQLGFKESLVQSKMAAGTGTFVVAYAIHKLFAPVRISITLVSVPFVVRYFRKVGFFKPPAAKP</sequence>
<feature type="domain" description="DUF1279" evidence="4">
    <location>
        <begin position="200"/>
        <end position="287"/>
    </location>
</feature>
<name>A0A9L0J6D0_EQUAS</name>
<dbReference type="GeneTree" id="ENSGT00940000156134"/>
<dbReference type="AlphaFoldDB" id="A0A9L0J6D0"/>
<dbReference type="GO" id="GO:0005739">
    <property type="term" value="C:mitochondrion"/>
    <property type="evidence" value="ECO:0007669"/>
    <property type="project" value="TreeGrafter"/>
</dbReference>
<reference evidence="5" key="3">
    <citation type="submission" date="2025-09" db="UniProtKB">
        <authorList>
            <consortium name="Ensembl"/>
        </authorList>
    </citation>
    <scope>IDENTIFICATION</scope>
</reference>
<dbReference type="Ensembl" id="ENSEAST00005068391.1">
    <property type="protein sequence ID" value="ENSEASP00005048851.1"/>
    <property type="gene ID" value="ENSEASG00005023274.2"/>
</dbReference>
<accession>A0A9L0J6D0</accession>
<keyword evidence="6" id="KW-1185">Reference proteome</keyword>
<dbReference type="Pfam" id="PF06916">
    <property type="entry name" value="FAM210A-B_dom"/>
    <property type="match status" value="1"/>
</dbReference>
<evidence type="ECO:0000256" key="3">
    <source>
        <dbReference type="SAM" id="Phobius"/>
    </source>
</evidence>
<organism evidence="5 6">
    <name type="scientific">Equus asinus</name>
    <name type="common">Donkey</name>
    <name type="synonym">Equus africanus asinus</name>
    <dbReference type="NCBI Taxonomy" id="9793"/>
    <lineage>
        <taxon>Eukaryota</taxon>
        <taxon>Metazoa</taxon>
        <taxon>Chordata</taxon>
        <taxon>Craniata</taxon>
        <taxon>Vertebrata</taxon>
        <taxon>Euteleostomi</taxon>
        <taxon>Mammalia</taxon>
        <taxon>Eutheria</taxon>
        <taxon>Laurasiatheria</taxon>
        <taxon>Perissodactyla</taxon>
        <taxon>Equidae</taxon>
        <taxon>Equus</taxon>
    </lineage>
</organism>
<dbReference type="InterPro" id="IPR009688">
    <property type="entry name" value="FAM210A/B-like_dom"/>
</dbReference>
<reference evidence="5 6" key="1">
    <citation type="journal article" date="2020" name="Nat. Commun.">
        <title>Donkey genomes provide new insights into domestication and selection for coat color.</title>
        <authorList>
            <person name="Wang"/>
            <person name="C."/>
            <person name="Li"/>
            <person name="H."/>
            <person name="Guo"/>
            <person name="Y."/>
            <person name="Huang"/>
            <person name="J."/>
            <person name="Sun"/>
            <person name="Y."/>
            <person name="Min"/>
            <person name="J."/>
            <person name="Wang"/>
            <person name="J."/>
            <person name="Fang"/>
            <person name="X."/>
            <person name="Zhao"/>
            <person name="Z."/>
            <person name="Wang"/>
            <person name="S."/>
            <person name="Zhang"/>
            <person name="Y."/>
            <person name="Liu"/>
            <person name="Q."/>
            <person name="Jiang"/>
            <person name="Q."/>
            <person name="Wang"/>
            <person name="X."/>
            <person name="Guo"/>
            <person name="Y."/>
            <person name="Yang"/>
            <person name="C."/>
            <person name="Wang"/>
            <person name="Y."/>
            <person name="Tian"/>
            <person name="F."/>
            <person name="Zhuang"/>
            <person name="G."/>
            <person name="Fan"/>
            <person name="Y."/>
            <person name="Gao"/>
            <person name="Q."/>
            <person name="Li"/>
            <person name="Y."/>
            <person name="Ju"/>
            <person name="Z."/>
            <person name="Li"/>
            <person name="J."/>
            <person name="Li"/>
            <person name="R."/>
            <person name="Hou"/>
            <person name="M."/>
            <person name="Yang"/>
            <person name="G."/>
            <person name="Liu"/>
            <person name="G."/>
            <person name="Liu"/>
            <person name="W."/>
            <person name="Guo"/>
            <person name="J."/>
            <person name="Pan"/>
            <person name="S."/>
            <person name="Fan"/>
            <person name="G."/>
            <person name="Zhang"/>
            <person name="W."/>
            <person name="Zhang"/>
            <person name="R."/>
            <person name="Yu"/>
            <person name="J."/>
            <person name="Zhang"/>
            <person name="X."/>
            <person name="Yin"/>
            <person name="Q."/>
            <person name="Ji"/>
            <person name="C."/>
            <person name="Jin"/>
            <person name="Y."/>
            <person name="Yue"/>
            <person name="G."/>
            <person name="Liu"/>
            <person name="M."/>
            <person name="Xu"/>
            <person name="J."/>
            <person name="Liu"/>
            <person name="S."/>
            <person name="Jordana"/>
            <person name="J."/>
            <person name="Noce"/>
            <person name="A."/>
            <person name="Amills"/>
            <person name="M."/>
            <person name="Wu"/>
            <person name="D.D."/>
            <person name="Li"/>
            <person name="S."/>
            <person name="Zhou"/>
            <person name="X. and Zhong"/>
            <person name="J."/>
        </authorList>
    </citation>
    <scope>NUCLEOTIDE SEQUENCE [LARGE SCALE GENOMIC DNA]</scope>
</reference>
<evidence type="ECO:0000256" key="1">
    <source>
        <dbReference type="ARBA" id="ARBA00008249"/>
    </source>
</evidence>
<protein>
    <submittedName>
        <fullName evidence="5">Family with sequence similarity 210 member B</fullName>
    </submittedName>
</protein>
<reference evidence="5" key="2">
    <citation type="submission" date="2025-08" db="UniProtKB">
        <authorList>
            <consortium name="Ensembl"/>
        </authorList>
    </citation>
    <scope>IDENTIFICATION</scope>
</reference>